<dbReference type="InterPro" id="IPR003018">
    <property type="entry name" value="GAF"/>
</dbReference>
<accession>A0A7D5YKY0</accession>
<dbReference type="AlphaFoldDB" id="A0A7D5YKY0"/>
<evidence type="ECO:0000259" key="2">
    <source>
        <dbReference type="SMART" id="SM00382"/>
    </source>
</evidence>
<dbReference type="InterPro" id="IPR003593">
    <property type="entry name" value="AAA+_ATPase"/>
</dbReference>
<evidence type="ECO:0000313" key="3">
    <source>
        <dbReference type="EMBL" id="QLK00475.1"/>
    </source>
</evidence>
<dbReference type="SUPFAM" id="SSF55781">
    <property type="entry name" value="GAF domain-like"/>
    <property type="match status" value="1"/>
</dbReference>
<gene>
    <name evidence="3" type="ORF">HZU44_10770</name>
</gene>
<dbReference type="InterPro" id="IPR041664">
    <property type="entry name" value="AAA_16"/>
</dbReference>
<organism evidence="3">
    <name type="scientific">Micromonospora carbonacea</name>
    <dbReference type="NCBI Taxonomy" id="47853"/>
    <lineage>
        <taxon>Bacteria</taxon>
        <taxon>Bacillati</taxon>
        <taxon>Actinomycetota</taxon>
        <taxon>Actinomycetes</taxon>
        <taxon>Micromonosporales</taxon>
        <taxon>Micromonosporaceae</taxon>
        <taxon>Micromonospora</taxon>
    </lineage>
</organism>
<dbReference type="InterPro" id="IPR027417">
    <property type="entry name" value="P-loop_NTPase"/>
</dbReference>
<dbReference type="SMART" id="SM00065">
    <property type="entry name" value="GAF"/>
    <property type="match status" value="1"/>
</dbReference>
<dbReference type="SUPFAM" id="SSF52540">
    <property type="entry name" value="P-loop containing nucleoside triphosphate hydrolases"/>
    <property type="match status" value="1"/>
</dbReference>
<feature type="domain" description="AAA+ ATPase" evidence="2">
    <location>
        <begin position="120"/>
        <end position="319"/>
    </location>
</feature>
<dbReference type="Pfam" id="PF01590">
    <property type="entry name" value="GAF"/>
    <property type="match status" value="1"/>
</dbReference>
<feature type="domain" description="GAF" evidence="1">
    <location>
        <begin position="1097"/>
        <end position="1242"/>
    </location>
</feature>
<dbReference type="Pfam" id="PF13191">
    <property type="entry name" value="AAA_16"/>
    <property type="match status" value="1"/>
</dbReference>
<dbReference type="PANTHER" id="PTHR43642:SF1">
    <property type="entry name" value="HYBRID SIGNAL TRANSDUCTION HISTIDINE KINASE G"/>
    <property type="match status" value="1"/>
</dbReference>
<protein>
    <submittedName>
        <fullName evidence="3">AAA family ATPase</fullName>
    </submittedName>
</protein>
<dbReference type="EMBL" id="CP058905">
    <property type="protein sequence ID" value="QLK00475.1"/>
    <property type="molecule type" value="Genomic_DNA"/>
</dbReference>
<dbReference type="InterPro" id="IPR053159">
    <property type="entry name" value="Hybrid_Histidine_Kinase"/>
</dbReference>
<dbReference type="Gene3D" id="3.40.50.300">
    <property type="entry name" value="P-loop containing nucleotide triphosphate hydrolases"/>
    <property type="match status" value="1"/>
</dbReference>
<dbReference type="InterPro" id="IPR029016">
    <property type="entry name" value="GAF-like_dom_sf"/>
</dbReference>
<name>A0A7D5YKY0_9ACTN</name>
<dbReference type="SMART" id="SM00382">
    <property type="entry name" value="AAA"/>
    <property type="match status" value="1"/>
</dbReference>
<dbReference type="Gene3D" id="3.30.450.40">
    <property type="match status" value="1"/>
</dbReference>
<dbReference type="PANTHER" id="PTHR43642">
    <property type="entry name" value="HYBRID SIGNAL TRANSDUCTION HISTIDINE KINASE G"/>
    <property type="match status" value="1"/>
</dbReference>
<evidence type="ECO:0000259" key="1">
    <source>
        <dbReference type="SMART" id="SM00065"/>
    </source>
</evidence>
<proteinExistence type="predicted"/>
<sequence>MLYELFGGALPQRGSAAGPPAGWSPILSDESLPGVPGPVVAVLGRLLEADPARRYQTARGAAADLQRCRAQWRRSGRLTHFALGRRDDSRRLRFSVALHGREQTLARLHAIFRRVVNEARPGLACLAGEPGVGKSALLAEFSARVARSGGRVLVARFDASARHVPYARLASALTQLASQLQEESAERLAAWRTRLAARVGPGADLLVELAPALAPVLGDPCTAEHLSATQAHRRLCSAVRRLITEVSADGPLVIVLDDLHQAHEMSLKLLAGMLTGMDSGPVLLVAAYQPRAAKNLGLTTTLSALGGRGTTVVLRPLPDTAVRGLLAEMLQTTAPSVTPLTQVIGAATRSNPLAIIQLMQELHDRRALLFEPHIAAWTCDFEAVFGSARPGDLRRLISLRIAALPAPLSRLLGVAALLGEQFDAQVLAAAVGKPVERVQRSLRRTLGRQLLRREGGATTYRWIHEQVRQAALRLLRKEQVPVLRLAVGRAMLANPQERAYPFDVVEHLNAGRHLIVERAERVQLASLNLTAGRIAKRRGAAVPARRYFHAGLAALPTDGWSRCNDLAVALHVAAAEAEHLAGEQDNARRLLDTAMTHAEVDLSQVDVLALHANLPKLSGDWDADAEPALRALRLLGVNAPDDPAEWRPAAAAALRALRDHLAETDLHALTTIPAMTDRRALAAANLIATLLPSAQARDPAWFTLLAAKGVALTLENGCAPASTVTFAFATLVLADHDHLDQAALCMDTTLRLMDRVPASPYGVHAKAALAHALPAWYRSSEFATGLLHQAYQDAIEHGELKQVRVNLILHHMYLFAAGTALDIVAEQVGAAWRLLAEHGGDDLKAAMGNRIMDRLVSRLRNTKPEPVPETATEAQLAALCRKGELGYASSVFLTRMLAAAYILGDHAEALELVETAQRIEPAGPGRFNVADRTFFHALTLTALYHTASPAQQRAWSITLDELQAALGDWATAGPRVFGWQALLVAAERARLAGHVDQAVGRYTRAIGTAREHGTVHGEAIAAELGGRYALARGQADVAAAYLRRARICYQQWGADAKVNHIDELLSTLATPATIHLHDTLDLFTILDAIQAIHSELEIDSLLTTILDAAIHHVGAQYGALTLPSLDPSTSVTVLRQTATGPTTAAEKTPKALMLHIGNSRSTAVGSYQEAFALAADPYLAQHQPASLLCAPILHRDELVAVLYLEHRHTSDLFTPPTRQLLHTLCVHAGIAIRNANRFAHLNDLTTATT</sequence>
<reference evidence="3" key="1">
    <citation type="submission" date="2020-08" db="EMBL/GenBank/DDBJ databases">
        <title>A bifunctional nitrone conjugated secondary metabolite targeting the ribosome.</title>
        <authorList>
            <person name="Limbrick E.M."/>
            <person name="Graf M."/>
            <person name="Derewacz D.K."/>
            <person name="Nguyen F."/>
            <person name="Spraggins J.M."/>
            <person name="Wieland M."/>
            <person name="Ynigez-Gutierrez A.E."/>
            <person name="Reisman B.J."/>
            <person name="Zinshteyn B."/>
            <person name="McCulloch K."/>
            <person name="Iverson T.M."/>
            <person name="Green R."/>
            <person name="Wilson D.N."/>
            <person name="Bachmann B.O."/>
        </authorList>
    </citation>
    <scope>NUCLEOTIDE SEQUENCE</scope>
    <source>
        <strain evidence="3">Africana</strain>
    </source>
</reference>